<evidence type="ECO:0000256" key="6">
    <source>
        <dbReference type="ARBA" id="ARBA00023136"/>
    </source>
</evidence>
<dbReference type="PANTHER" id="PTHR43744">
    <property type="entry name" value="ABC TRANSPORTER PERMEASE PROTEIN MG189-RELATED-RELATED"/>
    <property type="match status" value="1"/>
</dbReference>
<evidence type="ECO:0000313" key="10">
    <source>
        <dbReference type="Proteomes" id="UP000657006"/>
    </source>
</evidence>
<protein>
    <submittedName>
        <fullName evidence="9">Carbohydrate ABC transporter permease</fullName>
    </submittedName>
</protein>
<evidence type="ECO:0000256" key="3">
    <source>
        <dbReference type="ARBA" id="ARBA00022475"/>
    </source>
</evidence>
<dbReference type="GO" id="GO:0055085">
    <property type="term" value="P:transmembrane transport"/>
    <property type="evidence" value="ECO:0007669"/>
    <property type="project" value="InterPro"/>
</dbReference>
<dbReference type="SUPFAM" id="SSF161098">
    <property type="entry name" value="MetI-like"/>
    <property type="match status" value="1"/>
</dbReference>
<proteinExistence type="inferred from homology"/>
<evidence type="ECO:0000313" key="9">
    <source>
        <dbReference type="EMBL" id="MBC8543929.1"/>
    </source>
</evidence>
<comment type="similarity">
    <text evidence="7">Belongs to the binding-protein-dependent transport system permease family.</text>
</comment>
<evidence type="ECO:0000256" key="5">
    <source>
        <dbReference type="ARBA" id="ARBA00022989"/>
    </source>
</evidence>
<dbReference type="Pfam" id="PF00528">
    <property type="entry name" value="BPD_transp_1"/>
    <property type="match status" value="1"/>
</dbReference>
<feature type="transmembrane region" description="Helical" evidence="7">
    <location>
        <begin position="21"/>
        <end position="39"/>
    </location>
</feature>
<name>A0A926DV35_9FIRM</name>
<evidence type="ECO:0000256" key="2">
    <source>
        <dbReference type="ARBA" id="ARBA00022448"/>
    </source>
</evidence>
<dbReference type="AlphaFoldDB" id="A0A926DV35"/>
<comment type="caution">
    <text evidence="9">The sequence shown here is derived from an EMBL/GenBank/DDBJ whole genome shotgun (WGS) entry which is preliminary data.</text>
</comment>
<dbReference type="PROSITE" id="PS50928">
    <property type="entry name" value="ABC_TM1"/>
    <property type="match status" value="1"/>
</dbReference>
<keyword evidence="6 7" id="KW-0472">Membrane</keyword>
<keyword evidence="2 7" id="KW-0813">Transport</keyword>
<reference evidence="9" key="1">
    <citation type="submission" date="2020-08" db="EMBL/GenBank/DDBJ databases">
        <title>Genome public.</title>
        <authorList>
            <person name="Liu C."/>
            <person name="Sun Q."/>
        </authorList>
    </citation>
    <scope>NUCLEOTIDE SEQUENCE</scope>
    <source>
        <strain evidence="9">NSJ-32</strain>
    </source>
</reference>
<feature type="domain" description="ABC transmembrane type-1" evidence="8">
    <location>
        <begin position="82"/>
        <end position="284"/>
    </location>
</feature>
<gene>
    <name evidence="9" type="ORF">H8730_10270</name>
</gene>
<feature type="transmembrane region" description="Helical" evidence="7">
    <location>
        <begin position="86"/>
        <end position="105"/>
    </location>
</feature>
<dbReference type="Gene3D" id="1.10.3720.10">
    <property type="entry name" value="MetI-like"/>
    <property type="match status" value="1"/>
</dbReference>
<dbReference type="InterPro" id="IPR035906">
    <property type="entry name" value="MetI-like_sf"/>
</dbReference>
<keyword evidence="3" id="KW-1003">Cell membrane</keyword>
<feature type="transmembrane region" description="Helical" evidence="7">
    <location>
        <begin position="148"/>
        <end position="169"/>
    </location>
</feature>
<keyword evidence="5 7" id="KW-1133">Transmembrane helix</keyword>
<dbReference type="GO" id="GO:0005886">
    <property type="term" value="C:plasma membrane"/>
    <property type="evidence" value="ECO:0007669"/>
    <property type="project" value="UniProtKB-SubCell"/>
</dbReference>
<feature type="transmembrane region" description="Helical" evidence="7">
    <location>
        <begin position="117"/>
        <end position="136"/>
    </location>
</feature>
<evidence type="ECO:0000259" key="8">
    <source>
        <dbReference type="PROSITE" id="PS50928"/>
    </source>
</evidence>
<dbReference type="RefSeq" id="WP_177715134.1">
    <property type="nucleotide sequence ID" value="NZ_JACRSQ010000014.1"/>
</dbReference>
<feature type="transmembrane region" description="Helical" evidence="7">
    <location>
        <begin position="190"/>
        <end position="212"/>
    </location>
</feature>
<dbReference type="InterPro" id="IPR000515">
    <property type="entry name" value="MetI-like"/>
</dbReference>
<evidence type="ECO:0000256" key="4">
    <source>
        <dbReference type="ARBA" id="ARBA00022692"/>
    </source>
</evidence>
<dbReference type="Proteomes" id="UP000657006">
    <property type="component" value="Unassembled WGS sequence"/>
</dbReference>
<dbReference type="CDD" id="cd06261">
    <property type="entry name" value="TM_PBP2"/>
    <property type="match status" value="1"/>
</dbReference>
<accession>A0A926DV35</accession>
<dbReference type="EMBL" id="JACRSQ010000014">
    <property type="protein sequence ID" value="MBC8543929.1"/>
    <property type="molecule type" value="Genomic_DNA"/>
</dbReference>
<feature type="transmembrane region" description="Helical" evidence="7">
    <location>
        <begin position="266"/>
        <end position="287"/>
    </location>
</feature>
<evidence type="ECO:0000256" key="7">
    <source>
        <dbReference type="RuleBase" id="RU363032"/>
    </source>
</evidence>
<comment type="subcellular location">
    <subcellularLocation>
        <location evidence="1 7">Cell membrane</location>
        <topology evidence="1 7">Multi-pass membrane protein</topology>
    </subcellularLocation>
</comment>
<sequence>MARKRKASLLSATTSEKIFEVVNSIFLILVSLLILYPFWNCIILSFNDGVDAYKGPIFFWPRKFTLDNYIYLFQNNLMLTAFRNSLLRTVLGTVLHVGFTGLAAYGLSKRWIMGRKWYMLYFVITMYFSGGMIPNYLLMKNLGLLNNFLVYIIPSMWGFYNAILFMSFYDSIPESLEEAATIDGAGKFQIYLRIILPASMPIVATIIIFQGVNQWNSWLDTLIYTKSSSLVTLQSIMARMTEEMEYLQNMSEKMGASATQVTIKPATIRVATLVLTTFPITVIYPFFQKYFVGGIMLGAVKE</sequence>
<evidence type="ECO:0000256" key="1">
    <source>
        <dbReference type="ARBA" id="ARBA00004651"/>
    </source>
</evidence>
<keyword evidence="10" id="KW-1185">Reference proteome</keyword>
<keyword evidence="4 7" id="KW-0812">Transmembrane</keyword>
<organism evidence="9 10">
    <name type="scientific">Bianquea renquensis</name>
    <dbReference type="NCBI Taxonomy" id="2763661"/>
    <lineage>
        <taxon>Bacteria</taxon>
        <taxon>Bacillati</taxon>
        <taxon>Bacillota</taxon>
        <taxon>Clostridia</taxon>
        <taxon>Eubacteriales</taxon>
        <taxon>Bianqueaceae</taxon>
        <taxon>Bianquea</taxon>
    </lineage>
</organism>
<dbReference type="PANTHER" id="PTHR43744:SF9">
    <property type="entry name" value="POLYGALACTURONAN_RHAMNOGALACTURONAN TRANSPORT SYSTEM PERMEASE PROTEIN YTCP"/>
    <property type="match status" value="1"/>
</dbReference>